<sequence length="298" mass="29837">MPEKPENIESAEVGERAEGCVRETEATARIAPVAETDDGRDAGDGAAENEAKRPLRKRPSLVIVSCAVVVLLCALGLAAGHAAGLVSIVPDDMLRTTGEATTAAHDGTETGDTERPASVDREADESDEADGAEGEGVPGEGEADARDASAAEVPPEAPDAVSEGSGASGGASAPEAAPTPAPEPEPAPAPATITVSVYVDSSRAASFGYASCMASTSVTLQQGASVYDALAATGVSIGGSSTYVSSINGLSEFGCGSSTSGWLYFVNGVSPGYGPGSYRLNGGESITFVYTLDMGNDL</sequence>
<feature type="transmembrane region" description="Helical" evidence="2">
    <location>
        <begin position="61"/>
        <end position="86"/>
    </location>
</feature>
<evidence type="ECO:0000256" key="2">
    <source>
        <dbReference type="SAM" id="Phobius"/>
    </source>
</evidence>
<feature type="compositionally biased region" description="Low complexity" evidence="1">
    <location>
        <begin position="150"/>
        <end position="176"/>
    </location>
</feature>
<dbReference type="RefSeq" id="WP_244412045.1">
    <property type="nucleotide sequence ID" value="NZ_AP025564.1"/>
</dbReference>
<dbReference type="Pfam" id="PF14478">
    <property type="entry name" value="DUF4430"/>
    <property type="match status" value="1"/>
</dbReference>
<name>A0ABN6MEV5_9ACTN</name>
<feature type="compositionally biased region" description="Acidic residues" evidence="1">
    <location>
        <begin position="122"/>
        <end position="133"/>
    </location>
</feature>
<feature type="compositionally biased region" description="Pro residues" evidence="1">
    <location>
        <begin position="177"/>
        <end position="189"/>
    </location>
</feature>
<dbReference type="Proteomes" id="UP001320544">
    <property type="component" value="Chromosome"/>
</dbReference>
<feature type="compositionally biased region" description="Basic and acidic residues" evidence="1">
    <location>
        <begin position="37"/>
        <end position="53"/>
    </location>
</feature>
<keyword evidence="2" id="KW-0812">Transmembrane</keyword>
<evidence type="ECO:0000313" key="4">
    <source>
        <dbReference type="EMBL" id="BDE95789.1"/>
    </source>
</evidence>
<proteinExistence type="predicted"/>
<accession>A0ABN6MEV5</accession>
<feature type="region of interest" description="Disordered" evidence="1">
    <location>
        <begin position="1"/>
        <end position="54"/>
    </location>
</feature>
<keyword evidence="5" id="KW-1185">Reference proteome</keyword>
<feature type="compositionally biased region" description="Basic and acidic residues" evidence="1">
    <location>
        <begin position="106"/>
        <end position="121"/>
    </location>
</feature>
<dbReference type="Gene3D" id="2.170.130.30">
    <property type="match status" value="1"/>
</dbReference>
<dbReference type="InterPro" id="IPR027954">
    <property type="entry name" value="Transcobalamin-like_C"/>
</dbReference>
<evidence type="ECO:0000313" key="5">
    <source>
        <dbReference type="Proteomes" id="UP001320544"/>
    </source>
</evidence>
<feature type="domain" description="Transcobalamin-like C-terminal" evidence="3">
    <location>
        <begin position="223"/>
        <end position="291"/>
    </location>
</feature>
<protein>
    <recommendedName>
        <fullName evidence="3">Transcobalamin-like C-terminal domain-containing protein</fullName>
    </recommendedName>
</protein>
<feature type="region of interest" description="Disordered" evidence="1">
    <location>
        <begin position="100"/>
        <end position="189"/>
    </location>
</feature>
<feature type="compositionally biased region" description="Basic and acidic residues" evidence="1">
    <location>
        <begin position="1"/>
        <end position="26"/>
    </location>
</feature>
<keyword evidence="2" id="KW-0472">Membrane</keyword>
<gene>
    <name evidence="4" type="ORF">CE91St30_11220</name>
</gene>
<dbReference type="EMBL" id="AP025564">
    <property type="protein sequence ID" value="BDE95789.1"/>
    <property type="molecule type" value="Genomic_DNA"/>
</dbReference>
<evidence type="ECO:0000256" key="1">
    <source>
        <dbReference type="SAM" id="MobiDB-lite"/>
    </source>
</evidence>
<reference evidence="4 5" key="1">
    <citation type="submission" date="2022-01" db="EMBL/GenBank/DDBJ databases">
        <title>Novel bile acid biosynthetic pathways are enriched in the microbiome of centenarians.</title>
        <authorList>
            <person name="Sato Y."/>
            <person name="Atarashi K."/>
            <person name="Plichta R.D."/>
            <person name="Arai Y."/>
            <person name="Sasajima S."/>
            <person name="Kearney M.S."/>
            <person name="Suda W."/>
            <person name="Takeshita K."/>
            <person name="Sasaki T."/>
            <person name="Okamoto S."/>
            <person name="Skelly N.A."/>
            <person name="Okamura Y."/>
            <person name="Vlamakis H."/>
            <person name="Li Y."/>
            <person name="Tanoue T."/>
            <person name="Takei H."/>
            <person name="Nittono H."/>
            <person name="Narushima S."/>
            <person name="Irie J."/>
            <person name="Itoh H."/>
            <person name="Moriya K."/>
            <person name="Sugiura Y."/>
            <person name="Suematsu M."/>
            <person name="Moritoki N."/>
            <person name="Shibata S."/>
            <person name="Littman R.D."/>
            <person name="Fischbach A.M."/>
            <person name="Uwamino Y."/>
            <person name="Inoue T."/>
            <person name="Honda A."/>
            <person name="Hattori M."/>
            <person name="Murai T."/>
            <person name="Xavier J.R."/>
            <person name="Hirose N."/>
            <person name="Honda K."/>
        </authorList>
    </citation>
    <scope>NUCLEOTIDE SEQUENCE [LARGE SCALE GENOMIC DNA]</scope>
    <source>
        <strain evidence="4 5">CE91-St30</strain>
    </source>
</reference>
<organism evidence="4 5">
    <name type="scientific">Raoultibacter timonensis</name>
    <dbReference type="NCBI Taxonomy" id="1907662"/>
    <lineage>
        <taxon>Bacteria</taxon>
        <taxon>Bacillati</taxon>
        <taxon>Actinomycetota</taxon>
        <taxon>Coriobacteriia</taxon>
        <taxon>Eggerthellales</taxon>
        <taxon>Eggerthellaceae</taxon>
        <taxon>Raoultibacter</taxon>
    </lineage>
</organism>
<evidence type="ECO:0000259" key="3">
    <source>
        <dbReference type="Pfam" id="PF14478"/>
    </source>
</evidence>
<keyword evidence="2" id="KW-1133">Transmembrane helix</keyword>